<accession>A0A5S3PA37</accession>
<feature type="domain" description="DSBA-like thioredoxin" evidence="1">
    <location>
        <begin position="8"/>
        <end position="218"/>
    </location>
</feature>
<dbReference type="RefSeq" id="WP_138616019.1">
    <property type="nucleotide sequence ID" value="NZ_VCAO01000001.1"/>
</dbReference>
<protein>
    <submittedName>
        <fullName evidence="2">DsbA family oxidoreductase</fullName>
    </submittedName>
</protein>
<evidence type="ECO:0000259" key="1">
    <source>
        <dbReference type="Pfam" id="PF01323"/>
    </source>
</evidence>
<dbReference type="SUPFAM" id="SSF52833">
    <property type="entry name" value="Thioredoxin-like"/>
    <property type="match status" value="1"/>
</dbReference>
<dbReference type="InterPro" id="IPR001853">
    <property type="entry name" value="DSBA-like_thioredoxin_dom"/>
</dbReference>
<dbReference type="EMBL" id="VCAO01000001">
    <property type="protein sequence ID" value="TMM50318.1"/>
    <property type="molecule type" value="Genomic_DNA"/>
</dbReference>
<dbReference type="PANTHER" id="PTHR13887">
    <property type="entry name" value="GLUTATHIONE S-TRANSFERASE KAPPA"/>
    <property type="match status" value="1"/>
</dbReference>
<dbReference type="CDD" id="cd03024">
    <property type="entry name" value="DsbA_FrnE"/>
    <property type="match status" value="1"/>
</dbReference>
<gene>
    <name evidence="2" type="ORF">FEV51_03840</name>
</gene>
<dbReference type="Proteomes" id="UP000309668">
    <property type="component" value="Unassembled WGS sequence"/>
</dbReference>
<evidence type="ECO:0000313" key="3">
    <source>
        <dbReference type="Proteomes" id="UP000309668"/>
    </source>
</evidence>
<proteinExistence type="predicted"/>
<dbReference type="AlphaFoldDB" id="A0A5S3PA37"/>
<comment type="caution">
    <text evidence="2">The sequence shown here is derived from an EMBL/GenBank/DDBJ whole genome shotgun (WGS) entry which is preliminary data.</text>
</comment>
<dbReference type="InterPro" id="IPR036249">
    <property type="entry name" value="Thioredoxin-like_sf"/>
</dbReference>
<dbReference type="OrthoDB" id="9799122at2"/>
<name>A0A5S3PA37_9SPHN</name>
<evidence type="ECO:0000313" key="2">
    <source>
        <dbReference type="EMBL" id="TMM50318.1"/>
    </source>
</evidence>
<keyword evidence="3" id="KW-1185">Reference proteome</keyword>
<reference evidence="2 3" key="1">
    <citation type="submission" date="2019-05" db="EMBL/GenBank/DDBJ databases">
        <title>Erythrobacter marisflavi sp. nov., isolated from isolated from water of an estuary environment.</title>
        <authorList>
            <person name="Yoon J.-H."/>
        </authorList>
    </citation>
    <scope>NUCLEOTIDE SEQUENCE [LARGE SCALE GENOMIC DNA]</scope>
    <source>
        <strain evidence="2 3">KEM-5</strain>
    </source>
</reference>
<dbReference type="Pfam" id="PF01323">
    <property type="entry name" value="DSBA"/>
    <property type="match status" value="1"/>
</dbReference>
<dbReference type="GO" id="GO:0016491">
    <property type="term" value="F:oxidoreductase activity"/>
    <property type="evidence" value="ECO:0007669"/>
    <property type="project" value="InterPro"/>
</dbReference>
<dbReference type="Gene3D" id="3.40.30.10">
    <property type="entry name" value="Glutaredoxin"/>
    <property type="match status" value="1"/>
</dbReference>
<sequence length="229" mass="24933">MTNARRLTIDIWSDVMCPWCLVGWGNLQQGLALVAGEIDAEVRWHAFELNPDMPPEGEERTAHIARKYGRTMEQSRGVQGQMREAAEKAGVSLDYTGAEPAPDAMMWNTFAAHKLLTWAGEEHGAAQQTALKLALFTAHFNARRPIGEQAVLLDIAEETGLDRKAAAAALASEEYARKVRAEESAAWDMNITGVPAMLIEGRYMIPGAQGAQVYADALRKVAEKVAAAG</sequence>
<organism evidence="2 3">
    <name type="scientific">Qipengyuania marisflavi</name>
    <dbReference type="NCBI Taxonomy" id="2486356"/>
    <lineage>
        <taxon>Bacteria</taxon>
        <taxon>Pseudomonadati</taxon>
        <taxon>Pseudomonadota</taxon>
        <taxon>Alphaproteobacteria</taxon>
        <taxon>Sphingomonadales</taxon>
        <taxon>Erythrobacteraceae</taxon>
        <taxon>Qipengyuania</taxon>
    </lineage>
</organism>
<dbReference type="PANTHER" id="PTHR13887:SF41">
    <property type="entry name" value="THIOREDOXIN SUPERFAMILY PROTEIN"/>
    <property type="match status" value="1"/>
</dbReference>